<dbReference type="InterPro" id="IPR045841">
    <property type="entry name" value="E3_UBR4_N"/>
</dbReference>
<accession>A0A9W9ZK06</accession>
<protein>
    <recommendedName>
        <fullName evidence="2">E3 ubiquitin-protein ligase UBR4 N-terminal domain-containing protein</fullName>
    </recommendedName>
</protein>
<evidence type="ECO:0000259" key="2">
    <source>
        <dbReference type="Pfam" id="PF19423"/>
    </source>
</evidence>
<dbReference type="Proteomes" id="UP001163046">
    <property type="component" value="Unassembled WGS sequence"/>
</dbReference>
<evidence type="ECO:0000256" key="1">
    <source>
        <dbReference type="SAM" id="MobiDB-lite"/>
    </source>
</evidence>
<dbReference type="OrthoDB" id="30336at2759"/>
<dbReference type="GO" id="GO:0005829">
    <property type="term" value="C:cytosol"/>
    <property type="evidence" value="ECO:0007669"/>
    <property type="project" value="TreeGrafter"/>
</dbReference>
<feature type="region of interest" description="Disordered" evidence="1">
    <location>
        <begin position="564"/>
        <end position="593"/>
    </location>
</feature>
<dbReference type="GO" id="GO:0005813">
    <property type="term" value="C:centrosome"/>
    <property type="evidence" value="ECO:0007669"/>
    <property type="project" value="TreeGrafter"/>
</dbReference>
<name>A0A9W9ZK06_9CNID</name>
<feature type="region of interest" description="Disordered" evidence="1">
    <location>
        <begin position="166"/>
        <end position="192"/>
    </location>
</feature>
<gene>
    <name evidence="3" type="ORF">OS493_036842</name>
</gene>
<feature type="domain" description="E3 ubiquitin-protein ligase UBR4 N-terminal" evidence="2">
    <location>
        <begin position="44"/>
        <end position="404"/>
    </location>
</feature>
<dbReference type="EMBL" id="MU825937">
    <property type="protein sequence ID" value="KAJ7382133.1"/>
    <property type="molecule type" value="Genomic_DNA"/>
</dbReference>
<evidence type="ECO:0000313" key="4">
    <source>
        <dbReference type="Proteomes" id="UP001163046"/>
    </source>
</evidence>
<dbReference type="Pfam" id="PF19423">
    <property type="entry name" value="E3_UBR4_N"/>
    <property type="match status" value="2"/>
</dbReference>
<reference evidence="3" key="1">
    <citation type="submission" date="2023-01" db="EMBL/GenBank/DDBJ databases">
        <title>Genome assembly of the deep-sea coral Lophelia pertusa.</title>
        <authorList>
            <person name="Herrera S."/>
            <person name="Cordes E."/>
        </authorList>
    </citation>
    <scope>NUCLEOTIDE SEQUENCE</scope>
    <source>
        <strain evidence="3">USNM1676648</strain>
        <tissue evidence="3">Polyp</tissue>
    </source>
</reference>
<dbReference type="GO" id="GO:0005654">
    <property type="term" value="C:nucleoplasm"/>
    <property type="evidence" value="ECO:0007669"/>
    <property type="project" value="TreeGrafter"/>
</dbReference>
<feature type="compositionally biased region" description="Low complexity" evidence="1">
    <location>
        <begin position="510"/>
        <end position="540"/>
    </location>
</feature>
<evidence type="ECO:0000313" key="3">
    <source>
        <dbReference type="EMBL" id="KAJ7382133.1"/>
    </source>
</evidence>
<dbReference type="GO" id="GO:0006511">
    <property type="term" value="P:ubiquitin-dependent protein catabolic process"/>
    <property type="evidence" value="ECO:0007669"/>
    <property type="project" value="TreeGrafter"/>
</dbReference>
<dbReference type="PANTHER" id="PTHR21725">
    <property type="entry name" value="E3 UBIQUITIN-PROTEIN LIGASE UBR4"/>
    <property type="match status" value="1"/>
</dbReference>
<comment type="caution">
    <text evidence="3">The sequence shown here is derived from an EMBL/GenBank/DDBJ whole genome shotgun (WGS) entry which is preliminary data.</text>
</comment>
<dbReference type="GO" id="GO:0016020">
    <property type="term" value="C:membrane"/>
    <property type="evidence" value="ECO:0007669"/>
    <property type="project" value="TreeGrafter"/>
</dbReference>
<keyword evidence="4" id="KW-1185">Reference proteome</keyword>
<dbReference type="InterPro" id="IPR045189">
    <property type="entry name" value="UBR4-like"/>
</dbReference>
<dbReference type="GO" id="GO:0004842">
    <property type="term" value="F:ubiquitin-protein transferase activity"/>
    <property type="evidence" value="ECO:0007669"/>
    <property type="project" value="TreeGrafter"/>
</dbReference>
<feature type="domain" description="E3 ubiquitin-protein ligase UBR4 N-terminal" evidence="2">
    <location>
        <begin position="411"/>
        <end position="1596"/>
    </location>
</feature>
<sequence>MAVLQEGVEHLLAISSSSSQSHIPPLCTVIAKSENVILEGEDREGFFHSFVALSAHYIGLNVTQCGANLQIIVKACKVLLKFTLLELEKKKESHQPLVKKQLVSIIEGLCKGHGCLKRTEIITLTAILKSASVLKDTASKPEQQKGISLSQGDDFFQRLQTAFTETGDNHPSFIKDKTRSENEKSLPSDTSSTDVKSFFSNCNVAALRQLGGGGVLLDLCLALPEFSKIASKPASSSPLLSLTSSSVQGLSSELLVVSSIISIPILEPLSASRVEKVCQLALGCLDVALTIATGNFNIAGAAGTTGLSRPLSVKTLLGRSSLSKASGAKSVSKMSGEEESLERCAQSIVENSINVFDVICGVISSSSRAGGQVLQNVHMLAAHRIIQGLLPVLGLTPEDTLSKESAASKFKWLQGVNTLVVTLASRGITLLSSLLDELQVEGLLTDAEDEHIISVESDFSVNSRCSAWRRVKKLMDDLPLLNYLLAQFSTLYKMATAMITPTVTAGQALSRPSSGKSDSSKSPATSSDEGDSEYISYSDGSSEDEESLLGQWFQDTLSSISVVTSQSPQAPTRKKSESGDVGDSGTESMPSGRSFQMAPEEYIYLATCTLQFLTKHLLSSPVSEMSEYISRSFTEEHISGLVGVVKDLDQLSFTSMSCYIDMDKLCGAIDQAVHLLLVSDLLSNDQQDVFLSHLGLAPLDDGPWPLKVSQRCLGILARVLLARQQKALEATNTNMDIAECVKVWNRLIDTLRDNSLLEEDVLVTQDLNVEHLQLLLFIFHNFSMTQRKSLLMYCTRVLITVANSASVMHSTPLPLGRLLLLLDYFLHHLSTPPEDLFKQVQHNLFQSCTAANSRLLDDKGSTDHLEPLYYAATDRQEDECLSHIKVHLLADEHLSTKSRSFKPRFYEIRPVLPGDDLDKEACSTLLSLSEEGQSYRDFHSAVIKLLMVGSQQQHKDRSGDSHRSVTADGAVVKHSFSLAWRILDCLPPSVEFFKNLLQDLEMQHLQVTDPDLAKLLCSLKFVSRLGSSSPDTTFCETLKSSLVDQGMSSEDSNGIIDKVTRLSGDLHHSVMMAKQFLKEMTKLHTELVEVANSSQLPGLLSLCTLDAVIGKTHVALNSLFGNSDEDPDLTLIVENANELLPVLVDLIPLYQKFAGFCLLSGAMKQKNSDTECAESLQAYSTVIKIGYMRLPKHPCLSLTFLSGLPSSVKKALEKWNNIVLTNFPSATSWKPSSCLIEVGTESFLDSLVSAHLFAVCSGATMEIAPALKHTLYSLVQLAADLLSWSPKEEHSMQTVLGKQLCNNIVPLMVDATTEYLSEQCNSILEAVIGPADSDKFANCIQSYVLSKCHKLLVDQSGADRSDIGEEVLVDCLKYMDFLLDKVSDHTLLDQLYSKNRELCKVIVLSANKRLSLGYVNRTLKLSVRFLQLAEKPLNSSMRSLCSGFSELCHLDHATLEAWLRRIILGVEEDKGNTGKMADNRLLLQTFATLIVKESSPVGEEVCRPLLECLIPLGNELLPDIPGEWTNIGSKFGDLLNTAAVLAGAGDGSGHLTLCTAVIEWLEKCKTQLLLVAENGEKGKESGIVEAAGPLLRYLAE</sequence>
<dbReference type="PANTHER" id="PTHR21725:SF1">
    <property type="entry name" value="E3 UBIQUITIN-PROTEIN LIGASE UBR4"/>
    <property type="match status" value="1"/>
</dbReference>
<feature type="compositionally biased region" description="Basic and acidic residues" evidence="1">
    <location>
        <begin position="173"/>
        <end position="186"/>
    </location>
</feature>
<organism evidence="3 4">
    <name type="scientific">Desmophyllum pertusum</name>
    <dbReference type="NCBI Taxonomy" id="174260"/>
    <lineage>
        <taxon>Eukaryota</taxon>
        <taxon>Metazoa</taxon>
        <taxon>Cnidaria</taxon>
        <taxon>Anthozoa</taxon>
        <taxon>Hexacorallia</taxon>
        <taxon>Scleractinia</taxon>
        <taxon>Caryophylliina</taxon>
        <taxon>Caryophylliidae</taxon>
        <taxon>Desmophyllum</taxon>
    </lineage>
</organism>
<proteinExistence type="predicted"/>
<feature type="region of interest" description="Disordered" evidence="1">
    <location>
        <begin position="506"/>
        <end position="542"/>
    </location>
</feature>